<proteinExistence type="inferred from homology"/>
<dbReference type="InterPro" id="IPR036388">
    <property type="entry name" value="WH-like_DNA-bd_sf"/>
</dbReference>
<evidence type="ECO:0000313" key="7">
    <source>
        <dbReference type="Proteomes" id="UP000199628"/>
    </source>
</evidence>
<dbReference type="RefSeq" id="WP_093037662.1">
    <property type="nucleotide sequence ID" value="NZ_FMZV01000026.1"/>
</dbReference>
<dbReference type="InterPro" id="IPR005119">
    <property type="entry name" value="LysR_subst-bd"/>
</dbReference>
<dbReference type="PANTHER" id="PTHR30537:SF74">
    <property type="entry name" value="HTH-TYPE TRANSCRIPTIONAL REGULATOR TRPI"/>
    <property type="match status" value="1"/>
</dbReference>
<dbReference type="InterPro" id="IPR036390">
    <property type="entry name" value="WH_DNA-bd_sf"/>
</dbReference>
<evidence type="ECO:0000256" key="3">
    <source>
        <dbReference type="ARBA" id="ARBA00023125"/>
    </source>
</evidence>
<keyword evidence="4" id="KW-0804">Transcription</keyword>
<dbReference type="GO" id="GO:0006351">
    <property type="term" value="P:DNA-templated transcription"/>
    <property type="evidence" value="ECO:0007669"/>
    <property type="project" value="TreeGrafter"/>
</dbReference>
<keyword evidence="3" id="KW-0238">DNA-binding</keyword>
<dbReference type="Gene3D" id="1.10.10.10">
    <property type="entry name" value="Winged helix-like DNA-binding domain superfamily/Winged helix DNA-binding domain"/>
    <property type="match status" value="1"/>
</dbReference>
<dbReference type="SUPFAM" id="SSF53850">
    <property type="entry name" value="Periplasmic binding protein-like II"/>
    <property type="match status" value="1"/>
</dbReference>
<dbReference type="EMBL" id="FMZV01000026">
    <property type="protein sequence ID" value="SDE65310.1"/>
    <property type="molecule type" value="Genomic_DNA"/>
</dbReference>
<evidence type="ECO:0000256" key="2">
    <source>
        <dbReference type="ARBA" id="ARBA00023015"/>
    </source>
</evidence>
<name>A0A1G7ENP9_9RHOB</name>
<dbReference type="AlphaFoldDB" id="A0A1G7ENP9"/>
<dbReference type="InterPro" id="IPR058163">
    <property type="entry name" value="LysR-type_TF_proteobact-type"/>
</dbReference>
<evidence type="ECO:0000259" key="5">
    <source>
        <dbReference type="PROSITE" id="PS50931"/>
    </source>
</evidence>
<dbReference type="GO" id="GO:0043565">
    <property type="term" value="F:sequence-specific DNA binding"/>
    <property type="evidence" value="ECO:0007669"/>
    <property type="project" value="TreeGrafter"/>
</dbReference>
<dbReference type="STRING" id="639004.SAMN04488239_12629"/>
<dbReference type="Pfam" id="PF03466">
    <property type="entry name" value="LysR_substrate"/>
    <property type="match status" value="1"/>
</dbReference>
<keyword evidence="2" id="KW-0805">Transcription regulation</keyword>
<dbReference type="InterPro" id="IPR000847">
    <property type="entry name" value="LysR_HTH_N"/>
</dbReference>
<dbReference type="PANTHER" id="PTHR30537">
    <property type="entry name" value="HTH-TYPE TRANSCRIPTIONAL REGULATOR"/>
    <property type="match status" value="1"/>
</dbReference>
<dbReference type="SUPFAM" id="SSF46785">
    <property type="entry name" value="Winged helix' DNA-binding domain"/>
    <property type="match status" value="1"/>
</dbReference>
<evidence type="ECO:0000256" key="1">
    <source>
        <dbReference type="ARBA" id="ARBA00009437"/>
    </source>
</evidence>
<dbReference type="Proteomes" id="UP000199628">
    <property type="component" value="Unassembled WGS sequence"/>
</dbReference>
<dbReference type="Pfam" id="PF00126">
    <property type="entry name" value="HTH_1"/>
    <property type="match status" value="1"/>
</dbReference>
<gene>
    <name evidence="6" type="ORF">SAMN04488239_12629</name>
</gene>
<keyword evidence="7" id="KW-1185">Reference proteome</keyword>
<dbReference type="OrthoDB" id="9813056at2"/>
<sequence>MTKLPHVTWLRAFEAAARNSSFTSAADELNLTPAAVSQQIKLLEQHFGVQLFTRQPRGVALTDMGHAYAQPIRKAFAEMQEATNGLFGSKKKRIVRARASISYAAIVLAPQLGGFHEAHPDIEVQLTTAVWTDRIDDEAIDVEIRYGHGDWDERDIRHLSGHRLAEVVCHPAFAASFGEDLSIQTLAAHAVQVIGSESDWSLMSEQFGLELPPVAGAIKADSSLIALQMISSGIGAAIISEDFSSRYIEQGLLISPFEYRLPLQRSFFLVVQDNLQERSEVNQFCEWLSEQHRKVSP</sequence>
<dbReference type="Gene3D" id="3.40.190.10">
    <property type="entry name" value="Periplasmic binding protein-like II"/>
    <property type="match status" value="2"/>
</dbReference>
<evidence type="ECO:0000313" key="6">
    <source>
        <dbReference type="EMBL" id="SDE65310.1"/>
    </source>
</evidence>
<comment type="similarity">
    <text evidence="1">Belongs to the LysR transcriptional regulatory family.</text>
</comment>
<dbReference type="PROSITE" id="PS50931">
    <property type="entry name" value="HTH_LYSR"/>
    <property type="match status" value="1"/>
</dbReference>
<reference evidence="7" key="1">
    <citation type="submission" date="2016-10" db="EMBL/GenBank/DDBJ databases">
        <authorList>
            <person name="Varghese N."/>
            <person name="Submissions S."/>
        </authorList>
    </citation>
    <scope>NUCLEOTIDE SEQUENCE [LARGE SCALE GENOMIC DNA]</scope>
    <source>
        <strain evidence="7">CGMCC 1.9108</strain>
    </source>
</reference>
<dbReference type="FunFam" id="1.10.10.10:FF:000038">
    <property type="entry name" value="Glycine cleavage system transcriptional activator"/>
    <property type="match status" value="1"/>
</dbReference>
<accession>A0A1G7ENP9</accession>
<protein>
    <submittedName>
        <fullName evidence="6">Transcriptional regulator, LysR family</fullName>
    </submittedName>
</protein>
<organism evidence="6 7">
    <name type="scientific">Ruegeria marina</name>
    <dbReference type="NCBI Taxonomy" id="639004"/>
    <lineage>
        <taxon>Bacteria</taxon>
        <taxon>Pseudomonadati</taxon>
        <taxon>Pseudomonadota</taxon>
        <taxon>Alphaproteobacteria</taxon>
        <taxon>Rhodobacterales</taxon>
        <taxon>Roseobacteraceae</taxon>
        <taxon>Ruegeria</taxon>
    </lineage>
</organism>
<evidence type="ECO:0000256" key="4">
    <source>
        <dbReference type="ARBA" id="ARBA00023163"/>
    </source>
</evidence>
<feature type="domain" description="HTH lysR-type" evidence="5">
    <location>
        <begin position="5"/>
        <end position="62"/>
    </location>
</feature>
<dbReference type="PRINTS" id="PR00039">
    <property type="entry name" value="HTHLYSR"/>
</dbReference>
<dbReference type="GO" id="GO:0003700">
    <property type="term" value="F:DNA-binding transcription factor activity"/>
    <property type="evidence" value="ECO:0007669"/>
    <property type="project" value="InterPro"/>
</dbReference>